<dbReference type="Proteomes" id="UP000694389">
    <property type="component" value="Unassembled WGS sequence"/>
</dbReference>
<dbReference type="PROSITE" id="PS50016">
    <property type="entry name" value="ZF_PHD_2"/>
    <property type="match status" value="1"/>
</dbReference>
<dbReference type="InterPro" id="IPR016177">
    <property type="entry name" value="DNA-bd_dom_sf"/>
</dbReference>
<dbReference type="Gene3D" id="3.30.40.10">
    <property type="entry name" value="Zinc/RING finger domain, C3HC4 (zinc finger)"/>
    <property type="match status" value="1"/>
</dbReference>
<keyword evidence="7 13" id="KW-0175">Coiled coil</keyword>
<dbReference type="PANTHER" id="PTHR45915">
    <property type="entry name" value="TRANSCRIPTION INTERMEDIARY FACTOR"/>
    <property type="match status" value="1"/>
</dbReference>
<feature type="compositionally biased region" description="Low complexity" evidence="14">
    <location>
        <begin position="1305"/>
        <end position="1320"/>
    </location>
</feature>
<dbReference type="InterPro" id="IPR001487">
    <property type="entry name" value="Bromodomain"/>
</dbReference>
<evidence type="ECO:0000256" key="7">
    <source>
        <dbReference type="ARBA" id="ARBA00023054"/>
    </source>
</evidence>
<proteinExistence type="inferred from homology"/>
<feature type="compositionally biased region" description="Basic and acidic residues" evidence="14">
    <location>
        <begin position="1063"/>
        <end position="1072"/>
    </location>
</feature>
<dbReference type="SMART" id="SM00249">
    <property type="entry name" value="PHD"/>
    <property type="match status" value="1"/>
</dbReference>
<accession>A0A8C4GUW7</accession>
<organism evidence="19 20">
    <name type="scientific">Dicentrarchus labrax</name>
    <name type="common">European seabass</name>
    <name type="synonym">Morone labrax</name>
    <dbReference type="NCBI Taxonomy" id="13489"/>
    <lineage>
        <taxon>Eukaryota</taxon>
        <taxon>Metazoa</taxon>
        <taxon>Chordata</taxon>
        <taxon>Craniata</taxon>
        <taxon>Vertebrata</taxon>
        <taxon>Euteleostomi</taxon>
        <taxon>Actinopterygii</taxon>
        <taxon>Neopterygii</taxon>
        <taxon>Teleostei</taxon>
        <taxon>Neoteleostei</taxon>
        <taxon>Acanthomorphata</taxon>
        <taxon>Eupercaria</taxon>
        <taxon>Moronidae</taxon>
        <taxon>Dicentrarchus</taxon>
    </lineage>
</organism>
<feature type="coiled-coil region" evidence="13">
    <location>
        <begin position="756"/>
        <end position="791"/>
    </location>
</feature>
<dbReference type="PANTHER" id="PTHR45915:SF1">
    <property type="entry name" value="BROMODOMAIN ADJACENT TO ZINC FINGER DOMAIN PROTEIN 2B"/>
    <property type="match status" value="1"/>
</dbReference>
<dbReference type="Pfam" id="PF00439">
    <property type="entry name" value="Bromodomain"/>
    <property type="match status" value="1"/>
</dbReference>
<evidence type="ECO:0000256" key="3">
    <source>
        <dbReference type="ARBA" id="ARBA00022723"/>
    </source>
</evidence>
<feature type="compositionally biased region" description="Polar residues" evidence="14">
    <location>
        <begin position="245"/>
        <end position="259"/>
    </location>
</feature>
<dbReference type="GO" id="GO:0003677">
    <property type="term" value="F:DNA binding"/>
    <property type="evidence" value="ECO:0007669"/>
    <property type="project" value="InterPro"/>
</dbReference>
<feature type="region of interest" description="Disordered" evidence="14">
    <location>
        <begin position="619"/>
        <end position="663"/>
    </location>
</feature>
<dbReference type="PROSITE" id="PS50014">
    <property type="entry name" value="BROMODOMAIN_2"/>
    <property type="match status" value="1"/>
</dbReference>
<feature type="compositionally biased region" description="Low complexity" evidence="14">
    <location>
        <begin position="1287"/>
        <end position="1296"/>
    </location>
</feature>
<dbReference type="GO" id="GO:0005634">
    <property type="term" value="C:nucleus"/>
    <property type="evidence" value="ECO:0007669"/>
    <property type="project" value="UniProtKB-SubCell"/>
</dbReference>
<dbReference type="InterPro" id="IPR036427">
    <property type="entry name" value="Bromodomain-like_sf"/>
</dbReference>
<reference evidence="19" key="1">
    <citation type="submission" date="2025-08" db="UniProtKB">
        <authorList>
            <consortium name="Ensembl"/>
        </authorList>
    </citation>
    <scope>IDENTIFICATION</scope>
</reference>
<evidence type="ECO:0000256" key="11">
    <source>
        <dbReference type="PROSITE-ProRule" id="PRU00035"/>
    </source>
</evidence>
<dbReference type="SUPFAM" id="SSF54171">
    <property type="entry name" value="DNA-binding domain"/>
    <property type="match status" value="1"/>
</dbReference>
<evidence type="ECO:0000313" key="19">
    <source>
        <dbReference type="Ensembl" id="ENSDLAP00005032953.2"/>
    </source>
</evidence>
<feature type="compositionally biased region" description="Low complexity" evidence="14">
    <location>
        <begin position="141"/>
        <end position="157"/>
    </location>
</feature>
<dbReference type="SUPFAM" id="SSF57903">
    <property type="entry name" value="FYVE/PHD zinc finger"/>
    <property type="match status" value="1"/>
</dbReference>
<feature type="compositionally biased region" description="Pro residues" evidence="14">
    <location>
        <begin position="1230"/>
        <end position="1240"/>
    </location>
</feature>
<dbReference type="GO" id="GO:0000785">
    <property type="term" value="C:chromatin"/>
    <property type="evidence" value="ECO:0007669"/>
    <property type="project" value="TreeGrafter"/>
</dbReference>
<dbReference type="GeneTree" id="ENSGT00940000155359"/>
<feature type="domain" description="PHD-type" evidence="16">
    <location>
        <begin position="1666"/>
        <end position="1716"/>
    </location>
</feature>
<evidence type="ECO:0000256" key="2">
    <source>
        <dbReference type="ARBA" id="ARBA00007444"/>
    </source>
</evidence>
<keyword evidence="4 12" id="KW-0863">Zinc-finger</keyword>
<feature type="region of interest" description="Disordered" evidence="14">
    <location>
        <begin position="376"/>
        <end position="438"/>
    </location>
</feature>
<evidence type="ECO:0000256" key="13">
    <source>
        <dbReference type="SAM" id="Coils"/>
    </source>
</evidence>
<evidence type="ECO:0000259" key="16">
    <source>
        <dbReference type="PROSITE" id="PS50016"/>
    </source>
</evidence>
<keyword evidence="3" id="KW-0479">Metal-binding</keyword>
<sequence>QLSTLSSAFPLVNHPAFGAIYTAGAGRPEFGGLGSLGMSAALAAHPQLGALSEWWRAAEAHGRGAAAFLPSFIGFPPFFAPHIQPNHSPSPVQIRMPSKNSHALPKGTALIQKTNLLILTFFLSTQKPRKKPADTCVASNSESGTSSDSSSDGSLSSDLEDLAEDDEDDDDDDEDDEEEDKQSELSDSENTGTAKTDRPLSGEPQGKKVLSNPPTLVPLPCSVSPPALSQTSPPALHSSRPRSEGPQQHFSVIQSTGLAANSKPLALLTQPRRESSPSSSPIALTTSPKALSSTTLMSQGQTFPAELKKRQQGPNKSHKRTSLSSSPLPPVPPPPPQNNHSNLFLSSALLGLPEPHHPNGVIQSTTQDAPLALITKPRKDSASQGKSPQCDSDAGSMPVNLSTGASRTQATAQAGAPSQPRTTSPHATGHGSRKNKTPRAAWKGFSQNHLVQSLVDLFRAGESGIGIPGVSIPGVGIPGVGIPGTCNPTAGLPANKESDDSGDDDDDEDDDLEEEEEEDEEDSDDSLSVISCSVKLMVDLCLLTGLGKRKRVMDEKELMIPLELGWRRETRIKSVAGRPQGEVAYYAPCGKKLRQYPDVMKGLQWSLLKEEEVIPRILAMEGRRGRPPNSDRQLAGEGAKGNRRRKGRPPNVGDPLVPEGPSPSEVKLLRKLEAQEIARQAAQMKLMRKLEKQALARAAKEARKQQGDNKLCCFFLQEKIKRIQQIRMEKELRAQQILEVQNLIQQERRRQHVMLMKAVEARKKAEERERLRQEKRDEKRLNKERKLEQRRLELEIARELKKPNEDMCLSDHKPLPDFSRIPGLILPGRAVSDCLMLMQFLRGFGKVLGLDLNVDVPTLGMLQEGLLNVGDSMGQVQDLLVKLLCLAVCDPGLPPGQRTKTMLGDHLTNVGINRDNVSEVLQMYMGAHCANTELAPLALSLKTKAFQAHTPSQKASILGFLANELACSKAVISEIDKSLDQMANMRKDKIIMEGKLKKLKTIYAKRTGRREASMGAEENQSVCTPSSAAKRKRKLGGDSDDEDDDDDDSDDQAEDEEDEEEEEIKKVKKVETYDEDEVDQATSLEELEKQIEKLAKQHHQTRRKLFEISHSLRSMMYGQDRYRRRYWVLPHCGGVFIEAMESGEGSLQKEKSTDLDGQSPRTQGLETEEEKEYEGKKNSPTLFYQLPVSKLSVATAPSMVTTNDTTIVPPPTSTSLSVPCLPAPRESPGNTPPTSSPVPSPHLAFQANDQLLRVLTERSGHWFSLLPRNPCDLASITTTPPGAQHVSPQASSTPARPRSPPQSPALPLTPSAASASASPHHPAGLLNYPLSALQVKSGGSLLGVSFGSWPSGMMSPSLPLCSSPIPMPGHSLEGNTAASVSSKSESPLPRIEKTSSMPSPALEMPKSLDHPIPRPIPEELLTGWWRVSDIEELRALVNGLHSRGIREKGLQRQMQKYMEIIPQVCTKHRDVAMIELHELEESQVSVESVRGWCVEEQAMEMDIAVLQQVEELERKVTAASLQVKGWTFPDPQSEREDLVYYEHKPPTKSTEHPEERGEKGGVTRHPDNPLDIAVTRLADLERNIERRYLRSPLGTTIQIRLDNVGTVTVPAPAPSTSADREGGEEEVAHGMKVWRKALTEVRSAAQLAMCIQQLQKSIAWERSIMKVYCQICRKGDNEDLLLLCDGCDKGCHTYCHKPKITSIPEGDWYCPACISKVSEPFIIGGGGKKGGEAKKNGKQAGNGEVSEDDPASASSTPKKGAKDTSRKRKTDESSPALPAANQESPVCVKRAKTARDNNRDLGLCRVLLAELERHQDAWPFLTPVNLKSVPGYRKVIKKPMDFSTIREKLVSSQYQNLETFIIDVNLVFDNCEKFNEDNSDIGRAGHNMRKFFEKRWTENGVS</sequence>
<feature type="region of interest" description="Disordered" evidence="14">
    <location>
        <begin position="1726"/>
        <end position="1788"/>
    </location>
</feature>
<feature type="region of interest" description="Disordered" evidence="14">
    <location>
        <begin position="1146"/>
        <end position="1177"/>
    </location>
</feature>
<dbReference type="InterPro" id="IPR019787">
    <property type="entry name" value="Znf_PHD-finger"/>
</dbReference>
<comment type="subcellular location">
    <subcellularLocation>
        <location evidence="1">Nucleus</location>
    </subcellularLocation>
</comment>
<feature type="region of interest" description="Disordered" evidence="14">
    <location>
        <begin position="1544"/>
        <end position="1569"/>
    </location>
</feature>
<dbReference type="InterPro" id="IPR001739">
    <property type="entry name" value="Methyl_CpG_DNA-bd"/>
</dbReference>
<dbReference type="PROSITE" id="PS50827">
    <property type="entry name" value="DDT"/>
    <property type="match status" value="1"/>
</dbReference>
<keyword evidence="6" id="KW-0805">Transcription regulation</keyword>
<feature type="region of interest" description="Disordered" evidence="14">
    <location>
        <begin position="84"/>
        <end position="103"/>
    </location>
</feature>
<dbReference type="Gene3D" id="1.20.920.10">
    <property type="entry name" value="Bromodomain-like"/>
    <property type="match status" value="1"/>
</dbReference>
<feature type="compositionally biased region" description="Polar residues" evidence="14">
    <location>
        <begin position="1155"/>
        <end position="1165"/>
    </location>
</feature>
<dbReference type="CDD" id="cd05503">
    <property type="entry name" value="Bromo_BAZ2A_B_like"/>
    <property type="match status" value="1"/>
</dbReference>
<evidence type="ECO:0000256" key="5">
    <source>
        <dbReference type="ARBA" id="ARBA00022833"/>
    </source>
</evidence>
<dbReference type="SUPFAM" id="SSF47370">
    <property type="entry name" value="Bromodomain"/>
    <property type="match status" value="1"/>
</dbReference>
<evidence type="ECO:0000259" key="17">
    <source>
        <dbReference type="PROSITE" id="PS50827"/>
    </source>
</evidence>
<feature type="region of interest" description="Disordered" evidence="14">
    <location>
        <begin position="1369"/>
        <end position="1410"/>
    </location>
</feature>
<dbReference type="Pfam" id="PF00628">
    <property type="entry name" value="PHD"/>
    <property type="match status" value="1"/>
</dbReference>
<reference evidence="19" key="2">
    <citation type="submission" date="2025-09" db="UniProtKB">
        <authorList>
            <consortium name="Ensembl"/>
        </authorList>
    </citation>
    <scope>IDENTIFICATION</scope>
</reference>
<evidence type="ECO:0000256" key="1">
    <source>
        <dbReference type="ARBA" id="ARBA00004123"/>
    </source>
</evidence>
<feature type="compositionally biased region" description="Basic and acidic residues" evidence="14">
    <location>
        <begin position="1544"/>
        <end position="1568"/>
    </location>
</feature>
<dbReference type="PRINTS" id="PR00503">
    <property type="entry name" value="BROMODOMAIN"/>
</dbReference>
<dbReference type="InterPro" id="IPR011011">
    <property type="entry name" value="Znf_FYVE_PHD"/>
</dbReference>
<comment type="similarity">
    <text evidence="2">Belongs to the WAL family.</text>
</comment>
<feature type="compositionally biased region" description="Polar residues" evidence="14">
    <location>
        <begin position="282"/>
        <end position="302"/>
    </location>
</feature>
<feature type="compositionally biased region" description="Pro residues" evidence="14">
    <location>
        <begin position="327"/>
        <end position="337"/>
    </location>
</feature>
<keyword evidence="10" id="KW-0539">Nucleus</keyword>
<dbReference type="Pfam" id="PF01429">
    <property type="entry name" value="MBD"/>
    <property type="match status" value="1"/>
</dbReference>
<feature type="compositionally biased region" description="Basic and acidic residues" evidence="14">
    <location>
        <begin position="1760"/>
        <end position="1772"/>
    </location>
</feature>
<feature type="region of interest" description="Disordered" evidence="14">
    <location>
        <begin position="1204"/>
        <end position="1242"/>
    </location>
</feature>
<protein>
    <submittedName>
        <fullName evidence="19">Bromodomain adjacent to zinc finger domain, 2Ba</fullName>
    </submittedName>
</protein>
<dbReference type="InterPro" id="IPR018501">
    <property type="entry name" value="DDT_dom"/>
</dbReference>
<dbReference type="CDD" id="cd15545">
    <property type="entry name" value="PHD_BAZ2A_like"/>
    <property type="match status" value="1"/>
</dbReference>
<evidence type="ECO:0000256" key="4">
    <source>
        <dbReference type="ARBA" id="ARBA00022771"/>
    </source>
</evidence>
<feature type="compositionally biased region" description="Polar residues" evidence="14">
    <location>
        <begin position="399"/>
        <end position="412"/>
    </location>
</feature>
<dbReference type="PROSITE" id="PS50982">
    <property type="entry name" value="MBD"/>
    <property type="match status" value="1"/>
</dbReference>
<feature type="domain" description="MBD" evidence="18">
    <location>
        <begin position="552"/>
        <end position="627"/>
    </location>
</feature>
<feature type="compositionally biased region" description="Polar residues" evidence="14">
    <location>
        <begin position="1373"/>
        <end position="1385"/>
    </location>
</feature>
<dbReference type="Gene3D" id="3.30.890.10">
    <property type="entry name" value="Methyl-cpg-binding Protein 2, Chain A"/>
    <property type="match status" value="1"/>
</dbReference>
<evidence type="ECO:0000256" key="12">
    <source>
        <dbReference type="PROSITE-ProRule" id="PRU00146"/>
    </source>
</evidence>
<dbReference type="Pfam" id="PF02791">
    <property type="entry name" value="DDT"/>
    <property type="match status" value="1"/>
</dbReference>
<evidence type="ECO:0000256" key="10">
    <source>
        <dbReference type="ARBA" id="ARBA00023242"/>
    </source>
</evidence>
<dbReference type="InterPro" id="IPR018359">
    <property type="entry name" value="Bromodomain_CS"/>
</dbReference>
<name>A0A8C4GUW7_DICLA</name>
<evidence type="ECO:0000256" key="14">
    <source>
        <dbReference type="SAM" id="MobiDB-lite"/>
    </source>
</evidence>
<dbReference type="InterPro" id="IPR013083">
    <property type="entry name" value="Znf_RING/FYVE/PHD"/>
</dbReference>
<keyword evidence="9" id="KW-0804">Transcription</keyword>
<evidence type="ECO:0000256" key="8">
    <source>
        <dbReference type="ARBA" id="ARBA00023117"/>
    </source>
</evidence>
<dbReference type="GO" id="GO:0008270">
    <property type="term" value="F:zinc ion binding"/>
    <property type="evidence" value="ECO:0007669"/>
    <property type="project" value="UniProtKB-KW"/>
</dbReference>
<dbReference type="InterPro" id="IPR001965">
    <property type="entry name" value="Znf_PHD"/>
</dbReference>
<keyword evidence="8 11" id="KW-0103">Bromodomain</keyword>
<keyword evidence="5" id="KW-0862">Zinc</keyword>
<dbReference type="SMART" id="SM00571">
    <property type="entry name" value="DDT"/>
    <property type="match status" value="1"/>
</dbReference>
<feature type="region of interest" description="Disordered" evidence="14">
    <location>
        <begin position="484"/>
        <end position="527"/>
    </location>
</feature>
<feature type="region of interest" description="Disordered" evidence="14">
    <location>
        <begin position="130"/>
        <end position="343"/>
    </location>
</feature>
<keyword evidence="20" id="KW-1185">Reference proteome</keyword>
<feature type="region of interest" description="Disordered" evidence="14">
    <location>
        <begin position="1274"/>
        <end position="1320"/>
    </location>
</feature>
<dbReference type="InterPro" id="IPR037374">
    <property type="entry name" value="BAZ2A/B_Bromo"/>
</dbReference>
<evidence type="ECO:0000256" key="6">
    <source>
        <dbReference type="ARBA" id="ARBA00023015"/>
    </source>
</evidence>
<evidence type="ECO:0000259" key="15">
    <source>
        <dbReference type="PROSITE" id="PS50014"/>
    </source>
</evidence>
<dbReference type="SMART" id="SM00297">
    <property type="entry name" value="BROMO"/>
    <property type="match status" value="1"/>
</dbReference>
<dbReference type="FunFam" id="3.30.40.10:FF:000199">
    <property type="entry name" value="Bromodomain adjacent to zinc finger domain 2B"/>
    <property type="match status" value="1"/>
</dbReference>
<feature type="compositionally biased region" description="Acidic residues" evidence="14">
    <location>
        <begin position="1038"/>
        <end position="1062"/>
    </location>
</feature>
<evidence type="ECO:0000313" key="20">
    <source>
        <dbReference type="Proteomes" id="UP000694389"/>
    </source>
</evidence>
<feature type="domain" description="DDT" evidence="17">
    <location>
        <begin position="828"/>
        <end position="893"/>
    </location>
</feature>
<feature type="compositionally biased region" description="Acidic residues" evidence="14">
    <location>
        <begin position="500"/>
        <end position="525"/>
    </location>
</feature>
<feature type="region of interest" description="Disordered" evidence="14">
    <location>
        <begin position="1009"/>
        <end position="1079"/>
    </location>
</feature>
<feature type="compositionally biased region" description="Acidic residues" evidence="14">
    <location>
        <begin position="158"/>
        <end position="181"/>
    </location>
</feature>
<feature type="compositionally biased region" description="Polar residues" evidence="14">
    <location>
        <begin position="1018"/>
        <end position="1027"/>
    </location>
</feature>
<dbReference type="SMART" id="SM00391">
    <property type="entry name" value="MBD"/>
    <property type="match status" value="1"/>
</dbReference>
<feature type="domain" description="Bromo" evidence="15">
    <location>
        <begin position="1812"/>
        <end position="1882"/>
    </location>
</feature>
<dbReference type="PROSITE" id="PS00633">
    <property type="entry name" value="BROMODOMAIN_1"/>
    <property type="match status" value="1"/>
</dbReference>
<dbReference type="Ensembl" id="ENSDLAT00005035171.2">
    <property type="protein sequence ID" value="ENSDLAP00005032953.2"/>
    <property type="gene ID" value="ENSDLAG00005013263.2"/>
</dbReference>
<evidence type="ECO:0000259" key="18">
    <source>
        <dbReference type="PROSITE" id="PS50982"/>
    </source>
</evidence>
<evidence type="ECO:0000256" key="9">
    <source>
        <dbReference type="ARBA" id="ARBA00023163"/>
    </source>
</evidence>